<dbReference type="EMBL" id="CP060778">
    <property type="protein sequence ID" value="QQK46782.1"/>
    <property type="molecule type" value="Genomic_DNA"/>
</dbReference>
<dbReference type="GeneID" id="26231452"/>
<gene>
    <name evidence="2" type="ORF">Pdw03_1680</name>
</gene>
<protein>
    <submittedName>
        <fullName evidence="2">Uncharacterized protein</fullName>
    </submittedName>
</protein>
<sequence length="91" mass="9993">MSFNTNWPDHDSSNDERPAKTCQSARACLQSLAFPKTHIPGYVWTSASSRNGSQATGLPLSRANSTRLTKNICIQSTVYSIRTLQLHQALG</sequence>
<evidence type="ECO:0000313" key="2">
    <source>
        <dbReference type="EMBL" id="QQK46782.1"/>
    </source>
</evidence>
<feature type="compositionally biased region" description="Basic and acidic residues" evidence="1">
    <location>
        <begin position="8"/>
        <end position="19"/>
    </location>
</feature>
<accession>A0A7T6XT73</accession>
<dbReference type="Proteomes" id="UP000595662">
    <property type="component" value="Chromosome 5"/>
</dbReference>
<reference evidence="2 3" key="1">
    <citation type="submission" date="2020-08" db="EMBL/GenBank/DDBJ databases">
        <title>The completed genome sequence of the pathogenic ascomycete fungus Penicillium digitatum.</title>
        <authorList>
            <person name="Wang M."/>
        </authorList>
    </citation>
    <scope>NUCLEOTIDE SEQUENCE [LARGE SCALE GENOMIC DNA]</scope>
    <source>
        <strain evidence="2 3">PdW03</strain>
    </source>
</reference>
<dbReference type="AlphaFoldDB" id="A0A7T6XT73"/>
<feature type="region of interest" description="Disordered" evidence="1">
    <location>
        <begin position="1"/>
        <end position="21"/>
    </location>
</feature>
<proteinExistence type="predicted"/>
<evidence type="ECO:0000313" key="3">
    <source>
        <dbReference type="Proteomes" id="UP000595662"/>
    </source>
</evidence>
<dbReference type="KEGG" id="pdp:PDIP_31320"/>
<organism evidence="2 3">
    <name type="scientific">Penicillium digitatum</name>
    <name type="common">Green mold</name>
    <dbReference type="NCBI Taxonomy" id="36651"/>
    <lineage>
        <taxon>Eukaryota</taxon>
        <taxon>Fungi</taxon>
        <taxon>Dikarya</taxon>
        <taxon>Ascomycota</taxon>
        <taxon>Pezizomycotina</taxon>
        <taxon>Eurotiomycetes</taxon>
        <taxon>Eurotiomycetidae</taxon>
        <taxon>Eurotiales</taxon>
        <taxon>Aspergillaceae</taxon>
        <taxon>Penicillium</taxon>
    </lineage>
</organism>
<name>A0A7T6XT73_PENDI</name>
<dbReference type="RefSeq" id="XP_014536593.2">
    <property type="nucleotide sequence ID" value="XM_014681107.2"/>
</dbReference>
<evidence type="ECO:0000256" key="1">
    <source>
        <dbReference type="SAM" id="MobiDB-lite"/>
    </source>
</evidence>